<organism evidence="1 2">
    <name type="scientific">Tribolium castaneum</name>
    <name type="common">Red flour beetle</name>
    <dbReference type="NCBI Taxonomy" id="7070"/>
    <lineage>
        <taxon>Eukaryota</taxon>
        <taxon>Metazoa</taxon>
        <taxon>Ecdysozoa</taxon>
        <taxon>Arthropoda</taxon>
        <taxon>Hexapoda</taxon>
        <taxon>Insecta</taxon>
        <taxon>Pterygota</taxon>
        <taxon>Neoptera</taxon>
        <taxon>Endopterygota</taxon>
        <taxon>Coleoptera</taxon>
        <taxon>Polyphaga</taxon>
        <taxon>Cucujiformia</taxon>
        <taxon>Tenebrionidae</taxon>
        <taxon>Tenebrionidae incertae sedis</taxon>
        <taxon>Tribolium</taxon>
    </lineage>
</organism>
<evidence type="ECO:0000313" key="2">
    <source>
        <dbReference type="Proteomes" id="UP000007266"/>
    </source>
</evidence>
<reference evidence="1 2" key="2">
    <citation type="journal article" date="2010" name="Nucleic Acids Res.">
        <title>BeetleBase in 2010: revisions to provide comprehensive genomic information for Tribolium castaneum.</title>
        <authorList>
            <person name="Kim H.S."/>
            <person name="Murphy T."/>
            <person name="Xia J."/>
            <person name="Caragea D."/>
            <person name="Park Y."/>
            <person name="Beeman R.W."/>
            <person name="Lorenzen M.D."/>
            <person name="Butcher S."/>
            <person name="Manak J.R."/>
            <person name="Brown S.J."/>
        </authorList>
    </citation>
    <scope>GENOME REANNOTATION</scope>
    <source>
        <strain evidence="1 2">Georgia GA2</strain>
    </source>
</reference>
<keyword evidence="2" id="KW-1185">Reference proteome</keyword>
<name>D6WQ42_TRICA</name>
<dbReference type="EMBL" id="KQ971354">
    <property type="protein sequence ID" value="EFA06919.1"/>
    <property type="molecule type" value="Genomic_DNA"/>
</dbReference>
<evidence type="ECO:0000313" key="1">
    <source>
        <dbReference type="EMBL" id="EFA06919.1"/>
    </source>
</evidence>
<reference evidence="1 2" key="1">
    <citation type="journal article" date="2008" name="Nature">
        <title>The genome of the model beetle and pest Tribolium castaneum.</title>
        <authorList>
            <consortium name="Tribolium Genome Sequencing Consortium"/>
            <person name="Richards S."/>
            <person name="Gibbs R.A."/>
            <person name="Weinstock G.M."/>
            <person name="Brown S.J."/>
            <person name="Denell R."/>
            <person name="Beeman R.W."/>
            <person name="Gibbs R."/>
            <person name="Beeman R.W."/>
            <person name="Brown S.J."/>
            <person name="Bucher G."/>
            <person name="Friedrich M."/>
            <person name="Grimmelikhuijzen C.J."/>
            <person name="Klingler M."/>
            <person name="Lorenzen M."/>
            <person name="Richards S."/>
            <person name="Roth S."/>
            <person name="Schroder R."/>
            <person name="Tautz D."/>
            <person name="Zdobnov E.M."/>
            <person name="Muzny D."/>
            <person name="Gibbs R.A."/>
            <person name="Weinstock G.M."/>
            <person name="Attaway T."/>
            <person name="Bell S."/>
            <person name="Buhay C.J."/>
            <person name="Chandrabose M.N."/>
            <person name="Chavez D."/>
            <person name="Clerk-Blankenburg K.P."/>
            <person name="Cree A."/>
            <person name="Dao M."/>
            <person name="Davis C."/>
            <person name="Chacko J."/>
            <person name="Dinh H."/>
            <person name="Dugan-Rocha S."/>
            <person name="Fowler G."/>
            <person name="Garner T.T."/>
            <person name="Garnes J."/>
            <person name="Gnirke A."/>
            <person name="Hawes A."/>
            <person name="Hernandez J."/>
            <person name="Hines S."/>
            <person name="Holder M."/>
            <person name="Hume J."/>
            <person name="Jhangiani S.N."/>
            <person name="Joshi V."/>
            <person name="Khan Z.M."/>
            <person name="Jackson L."/>
            <person name="Kovar C."/>
            <person name="Kowis A."/>
            <person name="Lee S."/>
            <person name="Lewis L.R."/>
            <person name="Margolis J."/>
            <person name="Morgan M."/>
            <person name="Nazareth L.V."/>
            <person name="Nguyen N."/>
            <person name="Okwuonu G."/>
            <person name="Parker D."/>
            <person name="Richards S."/>
            <person name="Ruiz S.J."/>
            <person name="Santibanez J."/>
            <person name="Savard J."/>
            <person name="Scherer S.E."/>
            <person name="Schneider B."/>
            <person name="Sodergren E."/>
            <person name="Tautz D."/>
            <person name="Vattahil S."/>
            <person name="Villasana D."/>
            <person name="White C.S."/>
            <person name="Wright R."/>
            <person name="Park Y."/>
            <person name="Beeman R.W."/>
            <person name="Lord J."/>
            <person name="Oppert B."/>
            <person name="Lorenzen M."/>
            <person name="Brown S."/>
            <person name="Wang L."/>
            <person name="Savard J."/>
            <person name="Tautz D."/>
            <person name="Richards S."/>
            <person name="Weinstock G."/>
            <person name="Gibbs R.A."/>
            <person name="Liu Y."/>
            <person name="Worley K."/>
            <person name="Weinstock G."/>
            <person name="Elsik C.G."/>
            <person name="Reese J.T."/>
            <person name="Elhaik E."/>
            <person name="Landan G."/>
            <person name="Graur D."/>
            <person name="Arensburger P."/>
            <person name="Atkinson P."/>
            <person name="Beeman R.W."/>
            <person name="Beidler J."/>
            <person name="Brown S.J."/>
            <person name="Demuth J.P."/>
            <person name="Drury D.W."/>
            <person name="Du Y.Z."/>
            <person name="Fujiwara H."/>
            <person name="Lorenzen M."/>
            <person name="Maselli V."/>
            <person name="Osanai M."/>
            <person name="Park Y."/>
            <person name="Robertson H.M."/>
            <person name="Tu Z."/>
            <person name="Wang J.J."/>
            <person name="Wang S."/>
            <person name="Richards S."/>
            <person name="Song H."/>
            <person name="Zhang L."/>
            <person name="Sodergren E."/>
            <person name="Werner D."/>
            <person name="Stanke M."/>
            <person name="Morgenstern B."/>
            <person name="Solovyev V."/>
            <person name="Kosarev P."/>
            <person name="Brown G."/>
            <person name="Chen H.C."/>
            <person name="Ermolaeva O."/>
            <person name="Hlavina W."/>
            <person name="Kapustin Y."/>
            <person name="Kiryutin B."/>
            <person name="Kitts P."/>
            <person name="Maglott D."/>
            <person name="Pruitt K."/>
            <person name="Sapojnikov V."/>
            <person name="Souvorov A."/>
            <person name="Mackey A.J."/>
            <person name="Waterhouse R.M."/>
            <person name="Wyder S."/>
            <person name="Zdobnov E.M."/>
            <person name="Zdobnov E.M."/>
            <person name="Wyder S."/>
            <person name="Kriventseva E.V."/>
            <person name="Kadowaki T."/>
            <person name="Bork P."/>
            <person name="Aranda M."/>
            <person name="Bao R."/>
            <person name="Beermann A."/>
            <person name="Berns N."/>
            <person name="Bolognesi R."/>
            <person name="Bonneton F."/>
            <person name="Bopp D."/>
            <person name="Brown S.J."/>
            <person name="Bucher G."/>
            <person name="Butts T."/>
            <person name="Chaumot A."/>
            <person name="Denell R.E."/>
            <person name="Ferrier D.E."/>
            <person name="Friedrich M."/>
            <person name="Gordon C.M."/>
            <person name="Jindra M."/>
            <person name="Klingler M."/>
            <person name="Lan Q."/>
            <person name="Lattorff H.M."/>
            <person name="Laudet V."/>
            <person name="von Levetsow C."/>
            <person name="Liu Z."/>
            <person name="Lutz R."/>
            <person name="Lynch J.A."/>
            <person name="da Fonseca R.N."/>
            <person name="Posnien N."/>
            <person name="Reuter R."/>
            <person name="Roth S."/>
            <person name="Savard J."/>
            <person name="Schinko J.B."/>
            <person name="Schmitt C."/>
            <person name="Schoppmeier M."/>
            <person name="Schroder R."/>
            <person name="Shippy T.D."/>
            <person name="Simonnet F."/>
            <person name="Marques-Souza H."/>
            <person name="Tautz D."/>
            <person name="Tomoyasu Y."/>
            <person name="Trauner J."/>
            <person name="Van der Zee M."/>
            <person name="Vervoort M."/>
            <person name="Wittkopp N."/>
            <person name="Wimmer E.A."/>
            <person name="Yang X."/>
            <person name="Jones A.K."/>
            <person name="Sattelle D.B."/>
            <person name="Ebert P.R."/>
            <person name="Nelson D."/>
            <person name="Scott J.G."/>
            <person name="Beeman R.W."/>
            <person name="Muthukrishnan S."/>
            <person name="Kramer K.J."/>
            <person name="Arakane Y."/>
            <person name="Beeman R.W."/>
            <person name="Zhu Q."/>
            <person name="Hogenkamp D."/>
            <person name="Dixit R."/>
            <person name="Oppert B."/>
            <person name="Jiang H."/>
            <person name="Zou Z."/>
            <person name="Marshall J."/>
            <person name="Elpidina E."/>
            <person name="Vinokurov K."/>
            <person name="Oppert C."/>
            <person name="Zou Z."/>
            <person name="Evans J."/>
            <person name="Lu Z."/>
            <person name="Zhao P."/>
            <person name="Sumathipala N."/>
            <person name="Altincicek B."/>
            <person name="Vilcinskas A."/>
            <person name="Williams M."/>
            <person name="Hultmark D."/>
            <person name="Hetru C."/>
            <person name="Jiang H."/>
            <person name="Grimmelikhuijzen C.J."/>
            <person name="Hauser F."/>
            <person name="Cazzamali G."/>
            <person name="Williamson M."/>
            <person name="Park Y."/>
            <person name="Li B."/>
            <person name="Tanaka Y."/>
            <person name="Predel R."/>
            <person name="Neupert S."/>
            <person name="Schachtner J."/>
            <person name="Verleyen P."/>
            <person name="Raible F."/>
            <person name="Bork P."/>
            <person name="Friedrich M."/>
            <person name="Walden K.K."/>
            <person name="Robertson H.M."/>
            <person name="Angeli S."/>
            <person name="Foret S."/>
            <person name="Bucher G."/>
            <person name="Schuetz S."/>
            <person name="Maleszka R."/>
            <person name="Wimmer E.A."/>
            <person name="Beeman R.W."/>
            <person name="Lorenzen M."/>
            <person name="Tomoyasu Y."/>
            <person name="Miller S.C."/>
            <person name="Grossmann D."/>
            <person name="Bucher G."/>
        </authorList>
    </citation>
    <scope>NUCLEOTIDE SEQUENCE [LARGE SCALE GENOMIC DNA]</scope>
    <source>
        <strain evidence="1 2">Georgia GA2</strain>
    </source>
</reference>
<sequence>MSESGVKYYKRIINGSSIGLATTLIEPENIFGGTVTISKADEVPEYNYFSISTQTQLSRLVAIRLHDLFSFVRIKSVSSLVQEAESKAFSCCKISLQIYNAATSNTAGAEYK</sequence>
<dbReference type="HOGENOM" id="CLU_2149074_0_0_1"/>
<protein>
    <submittedName>
        <fullName evidence="1">Uncharacterized protein</fullName>
    </submittedName>
</protein>
<dbReference type="Proteomes" id="UP000007266">
    <property type="component" value="Linkage group 7"/>
</dbReference>
<gene>
    <name evidence="1" type="primary">GLEAN_09868</name>
    <name evidence="1" type="ORF">TcasGA2_TC009868</name>
</gene>
<accession>D6WQ42</accession>
<proteinExistence type="predicted"/>
<dbReference type="AlphaFoldDB" id="D6WQ42"/>
<dbReference type="InParanoid" id="D6WQ42"/>